<protein>
    <submittedName>
        <fullName evidence="2">Uncharacterized mitochondrial protein AtMg00310-like</fullName>
    </submittedName>
</protein>
<dbReference type="OrthoDB" id="1938246at2759"/>
<proteinExistence type="predicted"/>
<gene>
    <name evidence="2" type="primary">LOC109007133</name>
</gene>
<dbReference type="PANTHER" id="PTHR33116">
    <property type="entry name" value="REVERSE TRANSCRIPTASE ZINC-BINDING DOMAIN-CONTAINING PROTEIN-RELATED-RELATED"/>
    <property type="match status" value="1"/>
</dbReference>
<name>A0A2I4GE98_JUGRE</name>
<evidence type="ECO:0000313" key="2">
    <source>
        <dbReference type="RefSeq" id="XP_018842222.1"/>
    </source>
</evidence>
<dbReference type="GeneID" id="109007133"/>
<keyword evidence="1" id="KW-1185">Reference proteome</keyword>
<dbReference type="PANTHER" id="PTHR33116:SF86">
    <property type="entry name" value="REVERSE TRANSCRIPTASE DOMAIN-CONTAINING PROTEIN"/>
    <property type="match status" value="1"/>
</dbReference>
<accession>A0A2I4GE98</accession>
<dbReference type="Gramene" id="Jr06_17730_p1">
    <property type="protein sequence ID" value="cds.Jr06_17730_p1"/>
    <property type="gene ID" value="Jr06_17730"/>
</dbReference>
<organism evidence="1 2">
    <name type="scientific">Juglans regia</name>
    <name type="common">English walnut</name>
    <dbReference type="NCBI Taxonomy" id="51240"/>
    <lineage>
        <taxon>Eukaryota</taxon>
        <taxon>Viridiplantae</taxon>
        <taxon>Streptophyta</taxon>
        <taxon>Embryophyta</taxon>
        <taxon>Tracheophyta</taxon>
        <taxon>Spermatophyta</taxon>
        <taxon>Magnoliopsida</taxon>
        <taxon>eudicotyledons</taxon>
        <taxon>Gunneridae</taxon>
        <taxon>Pentapetalae</taxon>
        <taxon>rosids</taxon>
        <taxon>fabids</taxon>
        <taxon>Fagales</taxon>
        <taxon>Juglandaceae</taxon>
        <taxon>Juglans</taxon>
    </lineage>
</organism>
<evidence type="ECO:0000313" key="1">
    <source>
        <dbReference type="Proteomes" id="UP000235220"/>
    </source>
</evidence>
<dbReference type="RefSeq" id="XP_018842222.1">
    <property type="nucleotide sequence ID" value="XM_018986677.1"/>
</dbReference>
<sequence>MPYEKYLSLPIVVGRAREKSFRSNLDKVRMRISNHRVETLSQDGKEIFIKAVVQALPTYTMSIFKMPNNLLRNINGVIQNFWWGQQEKEKKIHWVTWSTMGKAKSAGGKGFRDLECFNHAMLAKQCWRFIQQLDFLAS</sequence>
<dbReference type="Proteomes" id="UP000235220">
    <property type="component" value="Chromosome 6"/>
</dbReference>
<dbReference type="KEGG" id="jre:109007133"/>
<reference evidence="2" key="1">
    <citation type="submission" date="2025-08" db="UniProtKB">
        <authorList>
            <consortium name="RefSeq"/>
        </authorList>
    </citation>
    <scope>IDENTIFICATION</scope>
    <source>
        <tissue evidence="2">Leaves</tissue>
    </source>
</reference>
<dbReference type="AlphaFoldDB" id="A0A2I4GE98"/>